<reference evidence="2 3" key="1">
    <citation type="submission" date="2016-11" db="EMBL/GenBank/DDBJ databases">
        <authorList>
            <person name="Jaros S."/>
            <person name="Januszkiewicz K."/>
            <person name="Wedrychowicz H."/>
        </authorList>
    </citation>
    <scope>NUCLEOTIDE SEQUENCE [LARGE SCALE GENOMIC DNA]</scope>
    <source>
        <strain evidence="2 3">CGMCC 1.10681</strain>
    </source>
</reference>
<evidence type="ECO:0000313" key="3">
    <source>
        <dbReference type="Proteomes" id="UP000184184"/>
    </source>
</evidence>
<dbReference type="InterPro" id="IPR037883">
    <property type="entry name" value="Knr4/Smi1-like_sf"/>
</dbReference>
<keyword evidence="3" id="KW-1185">Reference proteome</keyword>
<name>A0A1M7KJW7_9BACI</name>
<feature type="domain" description="Knr4/Smi1-like" evidence="1">
    <location>
        <begin position="28"/>
        <end position="141"/>
    </location>
</feature>
<dbReference type="Pfam" id="PF14568">
    <property type="entry name" value="SUKH_6"/>
    <property type="match status" value="1"/>
</dbReference>
<dbReference type="AlphaFoldDB" id="A0A1M7KJW7"/>
<organism evidence="2 3">
    <name type="scientific">Gracilibacillus kekensis</name>
    <dbReference type="NCBI Taxonomy" id="1027249"/>
    <lineage>
        <taxon>Bacteria</taxon>
        <taxon>Bacillati</taxon>
        <taxon>Bacillota</taxon>
        <taxon>Bacilli</taxon>
        <taxon>Bacillales</taxon>
        <taxon>Bacillaceae</taxon>
        <taxon>Gracilibacillus</taxon>
    </lineage>
</organism>
<sequence>MNYKEFLLTVNEARNKRPIWFGLESEPKCNDNHIEKVERVLSLSLPDEYKIFVKELGGGYFAFTNIFSVNDIGDWYIVNLNNQIGLLETHSFLAVSDTEAGDYYGFTIEKGVCSSRVMFYNHEINKVEETKYENLYDYILDVGLNPR</sequence>
<evidence type="ECO:0000259" key="1">
    <source>
        <dbReference type="SMART" id="SM00860"/>
    </source>
</evidence>
<accession>A0A1M7KJW7</accession>
<dbReference type="EMBL" id="FRCZ01000001">
    <property type="protein sequence ID" value="SHM65570.1"/>
    <property type="molecule type" value="Genomic_DNA"/>
</dbReference>
<dbReference type="Gene3D" id="3.40.1580.10">
    <property type="entry name" value="SMI1/KNR4-like"/>
    <property type="match status" value="1"/>
</dbReference>
<protein>
    <submittedName>
        <fullName evidence="2">SMI1-KNR4 cell-wall</fullName>
    </submittedName>
</protein>
<dbReference type="RefSeq" id="WP_073199735.1">
    <property type="nucleotide sequence ID" value="NZ_FRCZ01000001.1"/>
</dbReference>
<proteinExistence type="predicted"/>
<dbReference type="InterPro" id="IPR018958">
    <property type="entry name" value="Knr4/Smi1-like_dom"/>
</dbReference>
<dbReference type="STRING" id="1027249.SAMN05216179_0742"/>
<dbReference type="Proteomes" id="UP000184184">
    <property type="component" value="Unassembled WGS sequence"/>
</dbReference>
<gene>
    <name evidence="2" type="ORF">SAMN05216179_0742</name>
</gene>
<evidence type="ECO:0000313" key="2">
    <source>
        <dbReference type="EMBL" id="SHM65570.1"/>
    </source>
</evidence>
<dbReference type="OrthoDB" id="2860275at2"/>
<dbReference type="SMART" id="SM00860">
    <property type="entry name" value="SMI1_KNR4"/>
    <property type="match status" value="1"/>
</dbReference>
<dbReference type="SUPFAM" id="SSF160631">
    <property type="entry name" value="SMI1/KNR4-like"/>
    <property type="match status" value="1"/>
</dbReference>